<protein>
    <submittedName>
        <fullName evidence="1">Uncharacterized protein</fullName>
    </submittedName>
</protein>
<dbReference type="Proteomes" id="UP000322619">
    <property type="component" value="Unassembled WGS sequence"/>
</dbReference>
<sequence length="192" mass="22809">MKEVKEWIETFEDRENWKQFLLSHSKENLSELIIDRMLKDFSFRREVHLKLVKRQLSVEESIDDYKESVTCEISRKIPDVDYLVLLSSKLLEHSENTNSLLEKLYLYVAIITSLDFAIDSGAGYKNEDEYLLFEVMDKSRDFMLHAIENQYHELTTGQLAIVSNYLKKESERYHPIDLENRIKTAFKKMDSI</sequence>
<dbReference type="RefSeq" id="WP_148637382.1">
    <property type="nucleotide sequence ID" value="NZ_JAIPPU010000002.1"/>
</dbReference>
<evidence type="ECO:0000313" key="2">
    <source>
        <dbReference type="Proteomes" id="UP000322619"/>
    </source>
</evidence>
<organism evidence="1 2">
    <name type="scientific">Acetobacterium wieringae</name>
    <dbReference type="NCBI Taxonomy" id="52694"/>
    <lineage>
        <taxon>Bacteria</taxon>
        <taxon>Bacillati</taxon>
        <taxon>Bacillota</taxon>
        <taxon>Clostridia</taxon>
        <taxon>Eubacteriales</taxon>
        <taxon>Eubacteriaceae</taxon>
        <taxon>Acetobacterium</taxon>
    </lineage>
</organism>
<gene>
    <name evidence="1" type="ORF">FXB42_07870</name>
</gene>
<reference evidence="1 2" key="1">
    <citation type="submission" date="2019-08" db="EMBL/GenBank/DDBJ databases">
        <title>Isolation and enrichment of carboxydotrophic bacteria from anaerobic sludge for the production of bio-based chemicals from syngas.</title>
        <authorList>
            <person name="Antares A.L."/>
            <person name="Moreira J."/>
            <person name="Diender M."/>
            <person name="Parshina S.N."/>
            <person name="Stams A.J.M."/>
            <person name="Alves M."/>
            <person name="Alves J.I."/>
            <person name="Sousa D.Z."/>
        </authorList>
    </citation>
    <scope>NUCLEOTIDE SEQUENCE [LARGE SCALE GENOMIC DNA]</scope>
    <source>
        <strain evidence="1 2">JM</strain>
    </source>
</reference>
<name>A0A5D0WNZ8_9FIRM</name>
<accession>A0A5D0WNZ8</accession>
<evidence type="ECO:0000313" key="1">
    <source>
        <dbReference type="EMBL" id="TYC85783.1"/>
    </source>
</evidence>
<dbReference type="EMBL" id="VSLA01000013">
    <property type="protein sequence ID" value="TYC85783.1"/>
    <property type="molecule type" value="Genomic_DNA"/>
</dbReference>
<proteinExistence type="predicted"/>
<dbReference type="AlphaFoldDB" id="A0A5D0WNZ8"/>
<comment type="caution">
    <text evidence="1">The sequence shown here is derived from an EMBL/GenBank/DDBJ whole genome shotgun (WGS) entry which is preliminary data.</text>
</comment>